<dbReference type="AlphaFoldDB" id="A0A078A0X3"/>
<feature type="region of interest" description="Disordered" evidence="1">
    <location>
        <begin position="1"/>
        <end position="50"/>
    </location>
</feature>
<evidence type="ECO:0000256" key="1">
    <source>
        <dbReference type="SAM" id="MobiDB-lite"/>
    </source>
</evidence>
<feature type="compositionally biased region" description="Polar residues" evidence="1">
    <location>
        <begin position="1"/>
        <end position="12"/>
    </location>
</feature>
<feature type="compositionally biased region" description="Polar residues" evidence="1">
    <location>
        <begin position="667"/>
        <end position="681"/>
    </location>
</feature>
<sequence length="999" mass="114928">MKNKQRLQVSQNKTDKLSTSKKPQSIQNSPPIQVQKPKSKKKSKAKYSTIKDDSIKLQPVLSPQRQNRLGSPSSNECSNTISLIENQKSARSSIVGKSSKNFAFMENLRTLSNQEAQFVHKTNQKPKWVNYFNAMFANNSQVNSSQSLATIQIHNQNLFSKKCLNINLQRPHKNNDSVKIKSKNRRESKREADTSGAIPNTNVVATGYNQRNLDLKNEGSEIEQENKLEQYLYATEDDTNSNPITNLQFSQGHNTNDVLTNEHPQEDQYYTLQNQLYITGTDTTNKTQDIQRGTRIQTADNFVTFQQQISSYKEEIKDQCDPHNESTIQHKVQIFEAPLSTSSRKSSQIEDAPLLSYLPQPCERPQLDHSSLLKRSVKSSNSHSANASHHDSLSRFILPVERVRAVFQGFKIRKILGGRRLKNLILKINQLHKELITAQDETTNDLESYTVKQLDLQYRRKKDLFINTFNELVKINQWYRASKMSDNIQQRKRELMRSRLRNNKSVADNNSTNENISSQEDVHITILKSSNNFHDTLGNNTLTSPSRIDNPEDQYLRQYKLQDEATIPALSKYNSVQSNGTDTEKSKNRVKFYESYQNCKLMQSPLQQNIFVEQEQANVEKIVISFQEIYEQEKEKFKKLRLERSSSRDRSMRERSIDIKLNDDSFHQSSSQHLTKQKSQSFLHNNSLNTIEDESLIREARKSVIEKYHKQHSSALFKMQQDGDSDSQSKVKINFQKKASTGKDQQKRLVLAHKGVVNLDSDCGVSSKQNSMIASEKIDNSLRNSQVSTQQSQRVFSKNRFVNDKPNENNNNQSIQGQEQYYNKLKFKYSRVASKIDCWNQSQNNTPNKSPVKRMRSNDSHNYPLQSPAAMQNTSSSKKSYLKTVQVKECILITPSITTQTSATESVDSTPSKMKNITTRHQKQIQAQFQQKALQASRTTNQHKLQTSKSQENFFQANQGTQQSKKEAENIKVKIKINYNNLMKLGAMKSIEKQEKQKI</sequence>
<feature type="compositionally biased region" description="Polar residues" evidence="1">
    <location>
        <begin position="860"/>
        <end position="877"/>
    </location>
</feature>
<evidence type="ECO:0000313" key="2">
    <source>
        <dbReference type="EMBL" id="CDW75836.1"/>
    </source>
</evidence>
<feature type="compositionally biased region" description="Polar residues" evidence="1">
    <location>
        <begin position="20"/>
        <end position="32"/>
    </location>
</feature>
<dbReference type="Proteomes" id="UP000039865">
    <property type="component" value="Unassembled WGS sequence"/>
</dbReference>
<organism evidence="2 3">
    <name type="scientific">Stylonychia lemnae</name>
    <name type="common">Ciliate</name>
    <dbReference type="NCBI Taxonomy" id="5949"/>
    <lineage>
        <taxon>Eukaryota</taxon>
        <taxon>Sar</taxon>
        <taxon>Alveolata</taxon>
        <taxon>Ciliophora</taxon>
        <taxon>Intramacronucleata</taxon>
        <taxon>Spirotrichea</taxon>
        <taxon>Stichotrichia</taxon>
        <taxon>Sporadotrichida</taxon>
        <taxon>Oxytrichidae</taxon>
        <taxon>Stylonychinae</taxon>
        <taxon>Stylonychia</taxon>
    </lineage>
</organism>
<reference evidence="2 3" key="1">
    <citation type="submission" date="2014-06" db="EMBL/GenBank/DDBJ databases">
        <authorList>
            <person name="Swart Estienne"/>
        </authorList>
    </citation>
    <scope>NUCLEOTIDE SEQUENCE [LARGE SCALE GENOMIC DNA]</scope>
    <source>
        <strain evidence="2 3">130c</strain>
    </source>
</reference>
<name>A0A078A0X3_STYLE</name>
<protein>
    <submittedName>
        <fullName evidence="2">Uncharacterized protein</fullName>
    </submittedName>
</protein>
<feature type="region of interest" description="Disordered" evidence="1">
    <location>
        <begin position="840"/>
        <end position="877"/>
    </location>
</feature>
<proteinExistence type="predicted"/>
<gene>
    <name evidence="2" type="primary">Contig10950.g552</name>
    <name evidence="2" type="ORF">STYLEM_4831</name>
</gene>
<dbReference type="EMBL" id="CCKQ01004683">
    <property type="protein sequence ID" value="CDW75836.1"/>
    <property type="molecule type" value="Genomic_DNA"/>
</dbReference>
<evidence type="ECO:0000313" key="3">
    <source>
        <dbReference type="Proteomes" id="UP000039865"/>
    </source>
</evidence>
<feature type="compositionally biased region" description="Basic and acidic residues" evidence="1">
    <location>
        <begin position="642"/>
        <end position="666"/>
    </location>
</feature>
<accession>A0A078A0X3</accession>
<feature type="region of interest" description="Disordered" evidence="1">
    <location>
        <begin position="642"/>
        <end position="681"/>
    </location>
</feature>
<feature type="compositionally biased region" description="Polar residues" evidence="1">
    <location>
        <begin position="840"/>
        <end position="849"/>
    </location>
</feature>
<keyword evidence="3" id="KW-1185">Reference proteome</keyword>
<feature type="region of interest" description="Disordered" evidence="1">
    <location>
        <begin position="170"/>
        <end position="201"/>
    </location>
</feature>
<dbReference type="InParanoid" id="A0A078A0X3"/>